<organism evidence="1 2">
    <name type="scientific">Halorussus aquaticus</name>
    <dbReference type="NCBI Taxonomy" id="2953748"/>
    <lineage>
        <taxon>Archaea</taxon>
        <taxon>Methanobacteriati</taxon>
        <taxon>Methanobacteriota</taxon>
        <taxon>Stenosarchaea group</taxon>
        <taxon>Halobacteria</taxon>
        <taxon>Halobacteriales</taxon>
        <taxon>Haladaptataceae</taxon>
        <taxon>Halorussus</taxon>
    </lineage>
</organism>
<dbReference type="AlphaFoldDB" id="A0ABD5Q5F1"/>
<keyword evidence="2" id="KW-1185">Reference proteome</keyword>
<proteinExistence type="predicted"/>
<sequence>MGHCPDCGEEVEELTKSDASAGGFLSSRNVWECPHCGAILGVSGNT</sequence>
<comment type="caution">
    <text evidence="1">The sequence shown here is derived from an EMBL/GenBank/DDBJ whole genome shotgun (WGS) entry which is preliminary data.</text>
</comment>
<evidence type="ECO:0000313" key="2">
    <source>
        <dbReference type="Proteomes" id="UP001595945"/>
    </source>
</evidence>
<gene>
    <name evidence="1" type="ORF">ACFO9K_16790</name>
</gene>
<protein>
    <recommendedName>
        <fullName evidence="3">Small CPxCG-related zinc finger protein</fullName>
    </recommendedName>
</protein>
<name>A0ABD5Q5F1_9EURY</name>
<reference evidence="1 2" key="1">
    <citation type="journal article" date="2019" name="Int. J. Syst. Evol. Microbiol.">
        <title>The Global Catalogue of Microorganisms (GCM) 10K type strain sequencing project: providing services to taxonomists for standard genome sequencing and annotation.</title>
        <authorList>
            <consortium name="The Broad Institute Genomics Platform"/>
            <consortium name="The Broad Institute Genome Sequencing Center for Infectious Disease"/>
            <person name="Wu L."/>
            <person name="Ma J."/>
        </authorList>
    </citation>
    <scope>NUCLEOTIDE SEQUENCE [LARGE SCALE GENOMIC DNA]</scope>
    <source>
        <strain evidence="1 2">XZYJ18</strain>
    </source>
</reference>
<evidence type="ECO:0008006" key="3">
    <source>
        <dbReference type="Google" id="ProtNLM"/>
    </source>
</evidence>
<accession>A0ABD5Q5F1</accession>
<evidence type="ECO:0000313" key="1">
    <source>
        <dbReference type="EMBL" id="MFC4825915.1"/>
    </source>
</evidence>
<dbReference type="GeneID" id="73043357"/>
<dbReference type="Proteomes" id="UP001595945">
    <property type="component" value="Unassembled WGS sequence"/>
</dbReference>
<dbReference type="Gene3D" id="2.20.28.160">
    <property type="match status" value="1"/>
</dbReference>
<dbReference type="EMBL" id="JBHSHT010000002">
    <property type="protein sequence ID" value="MFC4825915.1"/>
    <property type="molecule type" value="Genomic_DNA"/>
</dbReference>
<dbReference type="RefSeq" id="WP_254268459.1">
    <property type="nucleotide sequence ID" value="NZ_CP100400.1"/>
</dbReference>